<dbReference type="RefSeq" id="WP_252589631.1">
    <property type="nucleotide sequence ID" value="NZ_JAMWYS010000058.1"/>
</dbReference>
<dbReference type="InterPro" id="IPR036249">
    <property type="entry name" value="Thioredoxin-like_sf"/>
</dbReference>
<sequence length="160" mass="18617">MKRGALAIGLIFYTVLSHAQQVKPVKYEKLHQLINAITDTTYVINFWATWCAPCVKELPNFIELQKQYKADKLKVLLVSMDFRSKLETSVEPFVEKRNIPLEVYLLDEKDQGSVIDKIDESWSGALPGTLIINNNQSYRKFYERDFTYDELQQAYLSSKK</sequence>
<accession>A0A9X2F5G5</accession>
<protein>
    <submittedName>
        <fullName evidence="3">TlpA family protein disulfide reductase</fullName>
    </submittedName>
</protein>
<organism evidence="3 4">
    <name type="scientific">Solitalea agri</name>
    <dbReference type="NCBI Taxonomy" id="2953739"/>
    <lineage>
        <taxon>Bacteria</taxon>
        <taxon>Pseudomonadati</taxon>
        <taxon>Bacteroidota</taxon>
        <taxon>Sphingobacteriia</taxon>
        <taxon>Sphingobacteriales</taxon>
        <taxon>Sphingobacteriaceae</taxon>
        <taxon>Solitalea</taxon>
    </lineage>
</organism>
<evidence type="ECO:0000259" key="2">
    <source>
        <dbReference type="PROSITE" id="PS51352"/>
    </source>
</evidence>
<dbReference type="Pfam" id="PF00578">
    <property type="entry name" value="AhpC-TSA"/>
    <property type="match status" value="1"/>
</dbReference>
<dbReference type="PANTHER" id="PTHR42852:SF17">
    <property type="entry name" value="THIOREDOXIN-LIKE PROTEIN HI_1115"/>
    <property type="match status" value="1"/>
</dbReference>
<proteinExistence type="predicted"/>
<evidence type="ECO:0000313" key="4">
    <source>
        <dbReference type="Proteomes" id="UP001155182"/>
    </source>
</evidence>
<reference evidence="3" key="1">
    <citation type="submission" date="2022-06" db="EMBL/GenBank/DDBJ databases">
        <title>Solitalea sp. MAHUQ-68 isolated from rhizospheric soil.</title>
        <authorList>
            <person name="Huq M.A."/>
        </authorList>
    </citation>
    <scope>NUCLEOTIDE SEQUENCE</scope>
    <source>
        <strain evidence="3">MAHUQ-68</strain>
    </source>
</reference>
<dbReference type="Proteomes" id="UP001155182">
    <property type="component" value="Unassembled WGS sequence"/>
</dbReference>
<dbReference type="Gene3D" id="3.40.30.10">
    <property type="entry name" value="Glutaredoxin"/>
    <property type="match status" value="1"/>
</dbReference>
<dbReference type="GO" id="GO:0016209">
    <property type="term" value="F:antioxidant activity"/>
    <property type="evidence" value="ECO:0007669"/>
    <property type="project" value="InterPro"/>
</dbReference>
<keyword evidence="4" id="KW-1185">Reference proteome</keyword>
<dbReference type="InterPro" id="IPR000866">
    <property type="entry name" value="AhpC/TSA"/>
</dbReference>
<dbReference type="SUPFAM" id="SSF52833">
    <property type="entry name" value="Thioredoxin-like"/>
    <property type="match status" value="1"/>
</dbReference>
<dbReference type="PANTHER" id="PTHR42852">
    <property type="entry name" value="THIOL:DISULFIDE INTERCHANGE PROTEIN DSBE"/>
    <property type="match status" value="1"/>
</dbReference>
<comment type="caution">
    <text evidence="3">The sequence shown here is derived from an EMBL/GenBank/DDBJ whole genome shotgun (WGS) entry which is preliminary data.</text>
</comment>
<evidence type="ECO:0000313" key="3">
    <source>
        <dbReference type="EMBL" id="MCO4294600.1"/>
    </source>
</evidence>
<dbReference type="InterPro" id="IPR050553">
    <property type="entry name" value="Thioredoxin_ResA/DsbE_sf"/>
</dbReference>
<keyword evidence="1" id="KW-0676">Redox-active center</keyword>
<dbReference type="GO" id="GO:0016491">
    <property type="term" value="F:oxidoreductase activity"/>
    <property type="evidence" value="ECO:0007669"/>
    <property type="project" value="InterPro"/>
</dbReference>
<gene>
    <name evidence="3" type="ORF">NF867_17195</name>
</gene>
<dbReference type="PROSITE" id="PS00194">
    <property type="entry name" value="THIOREDOXIN_1"/>
    <property type="match status" value="1"/>
</dbReference>
<dbReference type="InterPro" id="IPR017937">
    <property type="entry name" value="Thioredoxin_CS"/>
</dbReference>
<dbReference type="PROSITE" id="PS51352">
    <property type="entry name" value="THIOREDOXIN_2"/>
    <property type="match status" value="1"/>
</dbReference>
<dbReference type="AlphaFoldDB" id="A0A9X2F5G5"/>
<dbReference type="InterPro" id="IPR013766">
    <property type="entry name" value="Thioredoxin_domain"/>
</dbReference>
<feature type="domain" description="Thioredoxin" evidence="2">
    <location>
        <begin position="1"/>
        <end position="160"/>
    </location>
</feature>
<dbReference type="EMBL" id="JAMWYS010000058">
    <property type="protein sequence ID" value="MCO4294600.1"/>
    <property type="molecule type" value="Genomic_DNA"/>
</dbReference>
<name>A0A9X2F5G5_9SPHI</name>
<dbReference type="CDD" id="cd02966">
    <property type="entry name" value="TlpA_like_family"/>
    <property type="match status" value="1"/>
</dbReference>
<evidence type="ECO:0000256" key="1">
    <source>
        <dbReference type="ARBA" id="ARBA00023284"/>
    </source>
</evidence>